<dbReference type="Proteomes" id="UP000272025">
    <property type="component" value="Unassembled WGS sequence"/>
</dbReference>
<evidence type="ECO:0000256" key="6">
    <source>
        <dbReference type="ARBA" id="ARBA00023163"/>
    </source>
</evidence>
<proteinExistence type="inferred from homology"/>
<comment type="similarity">
    <text evidence="8">Belongs to the velvet family. VeA subfamily.</text>
</comment>
<evidence type="ECO:0000313" key="11">
    <source>
        <dbReference type="EMBL" id="ROT40303.1"/>
    </source>
</evidence>
<dbReference type="Pfam" id="PF11754">
    <property type="entry name" value="Velvet"/>
    <property type="match status" value="2"/>
</dbReference>
<dbReference type="OrthoDB" id="5384689at2759"/>
<protein>
    <recommendedName>
        <fullName evidence="10">Velvet domain-containing protein</fullName>
    </recommendedName>
</protein>
<keyword evidence="12" id="KW-1185">Reference proteome</keyword>
<organism evidence="11 12">
    <name type="scientific">Sodiomyces alkalinus (strain CBS 110278 / VKM F-3762 / F11)</name>
    <name type="common">Alkaliphilic filamentous fungus</name>
    <dbReference type="NCBI Taxonomy" id="1314773"/>
    <lineage>
        <taxon>Eukaryota</taxon>
        <taxon>Fungi</taxon>
        <taxon>Dikarya</taxon>
        <taxon>Ascomycota</taxon>
        <taxon>Pezizomycotina</taxon>
        <taxon>Sordariomycetes</taxon>
        <taxon>Hypocreomycetidae</taxon>
        <taxon>Glomerellales</taxon>
        <taxon>Plectosphaerellaceae</taxon>
        <taxon>Sodiomyces</taxon>
    </lineage>
</organism>
<feature type="compositionally biased region" description="Polar residues" evidence="9">
    <location>
        <begin position="1"/>
        <end position="22"/>
    </location>
</feature>
<dbReference type="STRING" id="1314773.A0A3N2Q0L5"/>
<feature type="compositionally biased region" description="Polar residues" evidence="9">
    <location>
        <begin position="322"/>
        <end position="332"/>
    </location>
</feature>
<feature type="region of interest" description="Disordered" evidence="9">
    <location>
        <begin position="41"/>
        <end position="60"/>
    </location>
</feature>
<keyword evidence="3" id="KW-0963">Cytoplasm</keyword>
<evidence type="ECO:0000256" key="1">
    <source>
        <dbReference type="ARBA" id="ARBA00004123"/>
    </source>
</evidence>
<evidence type="ECO:0000256" key="7">
    <source>
        <dbReference type="ARBA" id="ARBA00023242"/>
    </source>
</evidence>
<evidence type="ECO:0000256" key="8">
    <source>
        <dbReference type="ARBA" id="ARBA00038005"/>
    </source>
</evidence>
<evidence type="ECO:0000259" key="10">
    <source>
        <dbReference type="PROSITE" id="PS51821"/>
    </source>
</evidence>
<keyword evidence="4" id="KW-0749">Sporulation</keyword>
<dbReference type="GO" id="GO:0030435">
    <property type="term" value="P:sporulation resulting in formation of a cellular spore"/>
    <property type="evidence" value="ECO:0007669"/>
    <property type="project" value="UniProtKB-KW"/>
</dbReference>
<evidence type="ECO:0000256" key="3">
    <source>
        <dbReference type="ARBA" id="ARBA00022490"/>
    </source>
</evidence>
<evidence type="ECO:0000256" key="4">
    <source>
        <dbReference type="ARBA" id="ARBA00022969"/>
    </source>
</evidence>
<accession>A0A3N2Q0L5</accession>
<keyword evidence="6" id="KW-0804">Transcription</keyword>
<dbReference type="Gene3D" id="2.60.40.3960">
    <property type="entry name" value="Velvet domain"/>
    <property type="match status" value="1"/>
</dbReference>
<feature type="region of interest" description="Disordered" evidence="9">
    <location>
        <begin position="1"/>
        <end position="24"/>
    </location>
</feature>
<evidence type="ECO:0000256" key="5">
    <source>
        <dbReference type="ARBA" id="ARBA00023015"/>
    </source>
</evidence>
<dbReference type="InterPro" id="IPR038491">
    <property type="entry name" value="Velvet_dom_sf"/>
</dbReference>
<dbReference type="GO" id="GO:0051176">
    <property type="term" value="P:positive regulation of sulfur metabolic process"/>
    <property type="evidence" value="ECO:0007669"/>
    <property type="project" value="UniProtKB-ARBA"/>
</dbReference>
<dbReference type="RefSeq" id="XP_028468109.1">
    <property type="nucleotide sequence ID" value="XM_028609643.1"/>
</dbReference>
<dbReference type="GO" id="GO:0005634">
    <property type="term" value="C:nucleus"/>
    <property type="evidence" value="ECO:0007669"/>
    <property type="project" value="UniProtKB-SubCell"/>
</dbReference>
<feature type="compositionally biased region" description="Pro residues" evidence="9">
    <location>
        <begin position="485"/>
        <end position="494"/>
    </location>
</feature>
<dbReference type="GO" id="GO:0043455">
    <property type="term" value="P:regulation of secondary metabolic process"/>
    <property type="evidence" value="ECO:0007669"/>
    <property type="project" value="UniProtKB-ARBA"/>
</dbReference>
<dbReference type="InterPro" id="IPR037525">
    <property type="entry name" value="Velvet_dom"/>
</dbReference>
<gene>
    <name evidence="11" type="ORF">SODALDRAFT_321676</name>
</gene>
<dbReference type="GO" id="GO:0034250">
    <property type="term" value="P:positive regulation of amide metabolic process"/>
    <property type="evidence" value="ECO:0007669"/>
    <property type="project" value="UniProtKB-ARBA"/>
</dbReference>
<name>A0A3N2Q0L5_SODAK</name>
<evidence type="ECO:0000256" key="9">
    <source>
        <dbReference type="SAM" id="MobiDB-lite"/>
    </source>
</evidence>
<feature type="compositionally biased region" description="Basic and acidic residues" evidence="9">
    <location>
        <begin position="416"/>
        <end position="441"/>
    </location>
</feature>
<dbReference type="AlphaFoldDB" id="A0A3N2Q0L5"/>
<comment type="subcellular location">
    <subcellularLocation>
        <location evidence="2">Cytoplasm</location>
    </subcellularLocation>
    <subcellularLocation>
        <location evidence="1">Nucleus</location>
    </subcellularLocation>
</comment>
<dbReference type="InterPro" id="IPR021740">
    <property type="entry name" value="Velvet"/>
</dbReference>
<feature type="region of interest" description="Disordered" evidence="9">
    <location>
        <begin position="527"/>
        <end position="553"/>
    </location>
</feature>
<dbReference type="EMBL" id="ML119052">
    <property type="protein sequence ID" value="ROT40303.1"/>
    <property type="molecule type" value="Genomic_DNA"/>
</dbReference>
<feature type="region of interest" description="Disordered" evidence="9">
    <location>
        <begin position="219"/>
        <end position="503"/>
    </location>
</feature>
<sequence>MSSLAAEVNTSDITRQVTSRTTKSGRRLHYELTCLQQPERARACGSGQKSAADRRPVDPPPVVQLRVYEGPTLEDSKDITLGYNANFFVYVDLQHARPMANGRVQTPAATSPPVLTGAPVSGMAYLDRPTEAGYFLFPDLSVRHEGRYVLGFSLYEELKDEEDQDGDPADDPTPGFYLRMKLLSAPFVVFSAKKFPGLTSSTSLSRTISEQGCRVRIRRDVRMRRRDGKPSAANEYDKDEEAARSRRTQTPDMRKDQYRGRSTSNSSDQRTPYSAVPEQRRPSDVDSFPPPLPPPPPPPQHGPPQHGPPVVPSTAQMRYGSDASSNGYSQHYIQPAAQPSPISPTSAYHPGQPSPYAAAAPPPSAYGYQTMPAPTPHYVPGSVTPTIPRDVYDSRPPTSSVPPSPSHGQYPTKETVYSRRESEYKAEGEYARGPETRRDSHLAPVQPAPGARGPITLPPISAVSDTSSYSLSGMAAPSMYHSSAAPPPPPPPPRGDYIEPSPAVTAPVPEMAARAGSKRAYNETFAETTSSLYDGQRPQDAHHHMHGRPTYYDAEEPPMFYQRADGKQVFKTPNHFFNS</sequence>
<dbReference type="PANTHER" id="PTHR33572:SF14">
    <property type="entry name" value="DEVELOPMENTAL AND SECONDARY METABOLISM REGULATOR VEA"/>
    <property type="match status" value="1"/>
</dbReference>
<reference evidence="11 12" key="1">
    <citation type="journal article" date="2018" name="Mol. Ecol.">
        <title>The obligate alkalophilic soda-lake fungus Sodiomyces alkalinus has shifted to a protein diet.</title>
        <authorList>
            <person name="Grum-Grzhimaylo A.A."/>
            <person name="Falkoski D.L."/>
            <person name="van den Heuvel J."/>
            <person name="Valero-Jimenez C.A."/>
            <person name="Min B."/>
            <person name="Choi I.G."/>
            <person name="Lipzen A."/>
            <person name="Daum C.G."/>
            <person name="Aanen D.K."/>
            <person name="Tsang A."/>
            <person name="Henrissat B."/>
            <person name="Bilanenko E.N."/>
            <person name="de Vries R.P."/>
            <person name="van Kan J.A.L."/>
            <person name="Grigoriev I.V."/>
            <person name="Debets A.J.M."/>
        </authorList>
    </citation>
    <scope>NUCLEOTIDE SEQUENCE [LARGE SCALE GENOMIC DNA]</scope>
    <source>
        <strain evidence="11 12">F11</strain>
    </source>
</reference>
<feature type="domain" description="Velvet" evidence="10">
    <location>
        <begin position="25"/>
        <end position="218"/>
    </location>
</feature>
<dbReference type="GeneID" id="39578121"/>
<feature type="compositionally biased region" description="Low complexity" evidence="9">
    <location>
        <begin position="350"/>
        <end position="369"/>
    </location>
</feature>
<evidence type="ECO:0000256" key="2">
    <source>
        <dbReference type="ARBA" id="ARBA00004496"/>
    </source>
</evidence>
<dbReference type="PROSITE" id="PS51821">
    <property type="entry name" value="VELVET"/>
    <property type="match status" value="1"/>
</dbReference>
<keyword evidence="7" id="KW-0539">Nucleus</keyword>
<dbReference type="FunFam" id="2.60.40.3960:FF:000001">
    <property type="entry name" value="Sexual development activator VeA"/>
    <property type="match status" value="1"/>
</dbReference>
<dbReference type="GO" id="GO:0005737">
    <property type="term" value="C:cytoplasm"/>
    <property type="evidence" value="ECO:0007669"/>
    <property type="project" value="UniProtKB-SubCell"/>
</dbReference>
<evidence type="ECO:0000313" key="12">
    <source>
        <dbReference type="Proteomes" id="UP000272025"/>
    </source>
</evidence>
<keyword evidence="5" id="KW-0805">Transcription regulation</keyword>
<feature type="compositionally biased region" description="Pro residues" evidence="9">
    <location>
        <begin position="288"/>
        <end position="311"/>
    </location>
</feature>
<dbReference type="PANTHER" id="PTHR33572">
    <property type="entry name" value="SPORE DEVELOPMENT REGULATOR VOSA"/>
    <property type="match status" value="1"/>
</dbReference>
<feature type="compositionally biased region" description="Polar residues" evidence="9">
    <location>
        <begin position="260"/>
        <end position="272"/>
    </location>
</feature>